<sequence length="378" mass="42920">MSIDWKGVGKVVESLKKKLEDADSFRQVRRLIIAMKNDSHISRGSGNHRCSLRFGVVHLCCGTSDNHDDTIGQLQEEGMLRALELAPNLKEVKLQRTRHRNPVAPLELKRFALEGDNSPGVPLASLKSLSLQDAGHLMLMKSTVLTEWRQYVNFARLERLGLRPALHQAAIETLTEYPTFDQGFDQLGRYCPLLEDLSIPIQRSKDVPPQEQLFPAIKSPTDPSFEEFDNQHTNLYSGGFYKLRKGHIRDVMINSVVDIVLASAIYRVISCAKDQSAQPLEANKTSVKGNGDAGSRLTELVDLFSSSWIIRRDTRERHRGEIIVEEVNHWIPEHTLQKRRAYLGPELDESFQRIWPGEDGLQEKKDKRSMMNKMATGK</sequence>
<comment type="caution">
    <text evidence="1">The sequence shown here is derived from an EMBL/GenBank/DDBJ whole genome shotgun (WGS) entry which is preliminary data.</text>
</comment>
<evidence type="ECO:0000313" key="1">
    <source>
        <dbReference type="EMBL" id="OKP09283.1"/>
    </source>
</evidence>
<gene>
    <name evidence="1" type="ORF">PENSUB_5369</name>
</gene>
<dbReference type="STRING" id="1316194.A0A1Q5U9Y7"/>
<accession>A0A1Q5U9Y7</accession>
<reference evidence="1 2" key="1">
    <citation type="submission" date="2016-10" db="EMBL/GenBank/DDBJ databases">
        <title>Genome sequence of the ascomycete fungus Penicillium subrubescens.</title>
        <authorList>
            <person name="De Vries R.P."/>
            <person name="Peng M."/>
            <person name="Dilokpimol A."/>
            <person name="Hilden K."/>
            <person name="Makela M.R."/>
            <person name="Grigoriev I."/>
            <person name="Riley R."/>
            <person name="Granchi Z."/>
        </authorList>
    </citation>
    <scope>NUCLEOTIDE SEQUENCE [LARGE SCALE GENOMIC DNA]</scope>
    <source>
        <strain evidence="1 2">CBS 132785</strain>
    </source>
</reference>
<dbReference type="EMBL" id="MNBE01000552">
    <property type="protein sequence ID" value="OKP09283.1"/>
    <property type="molecule type" value="Genomic_DNA"/>
</dbReference>
<protein>
    <submittedName>
        <fullName evidence="1">Uncharacterized protein</fullName>
    </submittedName>
</protein>
<dbReference type="AlphaFoldDB" id="A0A1Q5U9Y7"/>
<dbReference type="Proteomes" id="UP000186955">
    <property type="component" value="Unassembled WGS sequence"/>
</dbReference>
<evidence type="ECO:0000313" key="2">
    <source>
        <dbReference type="Proteomes" id="UP000186955"/>
    </source>
</evidence>
<keyword evidence="2" id="KW-1185">Reference proteome</keyword>
<proteinExistence type="predicted"/>
<organism evidence="1 2">
    <name type="scientific">Penicillium subrubescens</name>
    <dbReference type="NCBI Taxonomy" id="1316194"/>
    <lineage>
        <taxon>Eukaryota</taxon>
        <taxon>Fungi</taxon>
        <taxon>Dikarya</taxon>
        <taxon>Ascomycota</taxon>
        <taxon>Pezizomycotina</taxon>
        <taxon>Eurotiomycetes</taxon>
        <taxon>Eurotiomycetidae</taxon>
        <taxon>Eurotiales</taxon>
        <taxon>Aspergillaceae</taxon>
        <taxon>Penicillium</taxon>
    </lineage>
</organism>
<name>A0A1Q5U9Y7_9EURO</name>